<name>A0A7X0DM73_NOVIT</name>
<organism evidence="2 3">
    <name type="scientific">Novispirillum itersonii</name>
    <name type="common">Aquaspirillum itersonii</name>
    <dbReference type="NCBI Taxonomy" id="189"/>
    <lineage>
        <taxon>Bacteria</taxon>
        <taxon>Pseudomonadati</taxon>
        <taxon>Pseudomonadota</taxon>
        <taxon>Alphaproteobacteria</taxon>
        <taxon>Rhodospirillales</taxon>
        <taxon>Novispirillaceae</taxon>
        <taxon>Novispirillum</taxon>
    </lineage>
</organism>
<evidence type="ECO:0000313" key="3">
    <source>
        <dbReference type="Proteomes" id="UP000544872"/>
    </source>
</evidence>
<evidence type="ECO:0000313" key="2">
    <source>
        <dbReference type="EMBL" id="MBB6210753.1"/>
    </source>
</evidence>
<sequence>MTRWSAVVRVVLTLAVIAVAAGSLSACGRKGKPVGPDGASYDLPYPRS</sequence>
<dbReference type="RefSeq" id="WP_184263577.1">
    <property type="nucleotide sequence ID" value="NZ_JACIIX010000007.1"/>
</dbReference>
<reference evidence="2 3" key="1">
    <citation type="submission" date="2020-08" db="EMBL/GenBank/DDBJ databases">
        <title>Genomic Encyclopedia of Type Strains, Phase IV (KMG-IV): sequencing the most valuable type-strain genomes for metagenomic binning, comparative biology and taxonomic classification.</title>
        <authorList>
            <person name="Goeker M."/>
        </authorList>
    </citation>
    <scope>NUCLEOTIDE SEQUENCE [LARGE SCALE GENOMIC DNA]</scope>
    <source>
        <strain evidence="2 3">DSM 11590</strain>
    </source>
</reference>
<gene>
    <name evidence="2" type="ORF">FHS48_002178</name>
</gene>
<dbReference type="Proteomes" id="UP000544872">
    <property type="component" value="Unassembled WGS sequence"/>
</dbReference>
<proteinExistence type="predicted"/>
<dbReference type="AlphaFoldDB" id="A0A7X0DM73"/>
<evidence type="ECO:0008006" key="4">
    <source>
        <dbReference type="Google" id="ProtNLM"/>
    </source>
</evidence>
<dbReference type="EMBL" id="JACIIX010000007">
    <property type="protein sequence ID" value="MBB6210753.1"/>
    <property type="molecule type" value="Genomic_DNA"/>
</dbReference>
<protein>
    <recommendedName>
        <fullName evidence="4">Lipoprotein</fullName>
    </recommendedName>
</protein>
<comment type="caution">
    <text evidence="2">The sequence shown here is derived from an EMBL/GenBank/DDBJ whole genome shotgun (WGS) entry which is preliminary data.</text>
</comment>
<keyword evidence="3" id="KW-1185">Reference proteome</keyword>
<evidence type="ECO:0000256" key="1">
    <source>
        <dbReference type="SAM" id="MobiDB-lite"/>
    </source>
</evidence>
<feature type="region of interest" description="Disordered" evidence="1">
    <location>
        <begin position="28"/>
        <end position="48"/>
    </location>
</feature>
<accession>A0A7X0DM73</accession>
<dbReference type="PROSITE" id="PS51257">
    <property type="entry name" value="PROKAR_LIPOPROTEIN"/>
    <property type="match status" value="1"/>
</dbReference>